<feature type="transmembrane region" description="Helical" evidence="5">
    <location>
        <begin position="303"/>
        <end position="323"/>
    </location>
</feature>
<dbReference type="PANTHER" id="PTHR46641:SF2">
    <property type="entry name" value="FMRFAMIDE RECEPTOR"/>
    <property type="match status" value="1"/>
</dbReference>
<evidence type="ECO:0000313" key="7">
    <source>
        <dbReference type="EMBL" id="RNA26922.1"/>
    </source>
</evidence>
<dbReference type="PANTHER" id="PTHR46641">
    <property type="entry name" value="FMRFAMIDE RECEPTOR-RELATED"/>
    <property type="match status" value="1"/>
</dbReference>
<organism evidence="7 8">
    <name type="scientific">Brachionus plicatilis</name>
    <name type="common">Marine rotifer</name>
    <name type="synonym">Brachionus muelleri</name>
    <dbReference type="NCBI Taxonomy" id="10195"/>
    <lineage>
        <taxon>Eukaryota</taxon>
        <taxon>Metazoa</taxon>
        <taxon>Spiralia</taxon>
        <taxon>Gnathifera</taxon>
        <taxon>Rotifera</taxon>
        <taxon>Eurotatoria</taxon>
        <taxon>Monogononta</taxon>
        <taxon>Pseudotrocha</taxon>
        <taxon>Ploima</taxon>
        <taxon>Brachionidae</taxon>
        <taxon>Brachionus</taxon>
    </lineage>
</organism>
<dbReference type="InterPro" id="IPR017452">
    <property type="entry name" value="GPCR_Rhodpsn_7TM"/>
</dbReference>
<dbReference type="Pfam" id="PF00001">
    <property type="entry name" value="7tm_1"/>
    <property type="match status" value="1"/>
</dbReference>
<dbReference type="Proteomes" id="UP000276133">
    <property type="component" value="Unassembled WGS sequence"/>
</dbReference>
<dbReference type="AlphaFoldDB" id="A0A3M7RTW0"/>
<keyword evidence="4 5" id="KW-0472">Membrane</keyword>
<dbReference type="GO" id="GO:0016020">
    <property type="term" value="C:membrane"/>
    <property type="evidence" value="ECO:0007669"/>
    <property type="project" value="UniProtKB-SubCell"/>
</dbReference>
<evidence type="ECO:0000256" key="2">
    <source>
        <dbReference type="ARBA" id="ARBA00022692"/>
    </source>
</evidence>
<dbReference type="EMBL" id="REGN01002641">
    <property type="protein sequence ID" value="RNA26922.1"/>
    <property type="molecule type" value="Genomic_DNA"/>
</dbReference>
<evidence type="ECO:0000256" key="1">
    <source>
        <dbReference type="ARBA" id="ARBA00004370"/>
    </source>
</evidence>
<name>A0A3M7RTW0_BRAPC</name>
<dbReference type="Gene3D" id="1.20.1070.10">
    <property type="entry name" value="Rhodopsin 7-helix transmembrane proteins"/>
    <property type="match status" value="1"/>
</dbReference>
<comment type="subcellular location">
    <subcellularLocation>
        <location evidence="1">Membrane</location>
    </subcellularLocation>
</comment>
<feature type="transmembrane region" description="Helical" evidence="5">
    <location>
        <begin position="165"/>
        <end position="182"/>
    </location>
</feature>
<keyword evidence="3 5" id="KW-1133">Transmembrane helix</keyword>
<dbReference type="CDD" id="cd14978">
    <property type="entry name" value="7tmA_FMRFamide_R-like"/>
    <property type="match status" value="1"/>
</dbReference>
<dbReference type="OrthoDB" id="10011262at2759"/>
<evidence type="ECO:0000256" key="5">
    <source>
        <dbReference type="SAM" id="Phobius"/>
    </source>
</evidence>
<accession>A0A3M7RTW0</accession>
<feature type="transmembrane region" description="Helical" evidence="5">
    <location>
        <begin position="221"/>
        <end position="243"/>
    </location>
</feature>
<feature type="transmembrane region" description="Helical" evidence="5">
    <location>
        <begin position="123"/>
        <end position="144"/>
    </location>
</feature>
<feature type="transmembrane region" description="Helical" evidence="5">
    <location>
        <begin position="343"/>
        <end position="362"/>
    </location>
</feature>
<sequence>MVGNLTSKLSSNYSTMLTFEEKILIVDIRLFVYGWIVLPIALIGLILNGFTVLVLLHPRMRNFSTNVYLTTLSIANMVCLLNFIFLYSLRYLVSYEYFIKNVHQPYVTDIHPYESFINLIYGIWSPIFTTFQLYAIYLTVAVTIDRWIYVTWPLKADTICTMKNTFRAVVFIFIFCFVYNLPRWFEIESFAQVSVTNRTYYQARTTQFGKHYIFNQIMRKYGYIIFVYGLPFSILLFVNMGIVKKMIEAKKRKKNLLGQYDHSKLLIKNGIRTLHETKRTKTNKKSLMLRSSIASTFKVDRKITLMVMAVVLAFFICQFPYLVLNILATAHADTKWFHITKPFCDLLAALNCCINFVIYCFFGQNFRDIARVVLFNPSFHPYNRSLYIKSQNEMIKKNSYVHTETRSAMDANMEAV</sequence>
<evidence type="ECO:0000313" key="8">
    <source>
        <dbReference type="Proteomes" id="UP000276133"/>
    </source>
</evidence>
<feature type="domain" description="G-protein coupled receptors family 1 profile" evidence="6">
    <location>
        <begin position="47"/>
        <end position="359"/>
    </location>
</feature>
<dbReference type="SUPFAM" id="SSF81321">
    <property type="entry name" value="Family A G protein-coupled receptor-like"/>
    <property type="match status" value="1"/>
</dbReference>
<feature type="transmembrane region" description="Helical" evidence="5">
    <location>
        <begin position="32"/>
        <end position="56"/>
    </location>
</feature>
<protein>
    <submittedName>
        <fullName evidence="7">FMRFamide receptor-like</fullName>
    </submittedName>
</protein>
<dbReference type="InterPro" id="IPR000276">
    <property type="entry name" value="GPCR_Rhodpsn"/>
</dbReference>
<evidence type="ECO:0000256" key="3">
    <source>
        <dbReference type="ARBA" id="ARBA00022989"/>
    </source>
</evidence>
<evidence type="ECO:0000256" key="4">
    <source>
        <dbReference type="ARBA" id="ARBA00023136"/>
    </source>
</evidence>
<evidence type="ECO:0000259" key="6">
    <source>
        <dbReference type="PROSITE" id="PS50262"/>
    </source>
</evidence>
<dbReference type="PRINTS" id="PR00237">
    <property type="entry name" value="GPCRRHODOPSN"/>
</dbReference>
<gene>
    <name evidence="7" type="ORF">BpHYR1_023719</name>
</gene>
<reference evidence="7 8" key="1">
    <citation type="journal article" date="2018" name="Sci. Rep.">
        <title>Genomic signatures of local adaptation to the degree of environmental predictability in rotifers.</title>
        <authorList>
            <person name="Franch-Gras L."/>
            <person name="Hahn C."/>
            <person name="Garcia-Roger E.M."/>
            <person name="Carmona M.J."/>
            <person name="Serra M."/>
            <person name="Gomez A."/>
        </authorList>
    </citation>
    <scope>NUCLEOTIDE SEQUENCE [LARGE SCALE GENOMIC DNA]</scope>
    <source>
        <strain evidence="7">HYR1</strain>
    </source>
</reference>
<proteinExistence type="predicted"/>
<feature type="transmembrane region" description="Helical" evidence="5">
    <location>
        <begin position="68"/>
        <end position="89"/>
    </location>
</feature>
<dbReference type="PROSITE" id="PS50262">
    <property type="entry name" value="G_PROTEIN_RECEP_F1_2"/>
    <property type="match status" value="1"/>
</dbReference>
<keyword evidence="7" id="KW-0675">Receptor</keyword>
<keyword evidence="2 5" id="KW-0812">Transmembrane</keyword>
<dbReference type="GO" id="GO:0004930">
    <property type="term" value="F:G protein-coupled receptor activity"/>
    <property type="evidence" value="ECO:0007669"/>
    <property type="project" value="InterPro"/>
</dbReference>
<keyword evidence="8" id="KW-1185">Reference proteome</keyword>
<dbReference type="STRING" id="10195.A0A3M7RTW0"/>
<comment type="caution">
    <text evidence="7">The sequence shown here is derived from an EMBL/GenBank/DDBJ whole genome shotgun (WGS) entry which is preliminary data.</text>
</comment>
<dbReference type="InterPro" id="IPR052954">
    <property type="entry name" value="GPCR-Ligand_Int"/>
</dbReference>